<dbReference type="RefSeq" id="WP_184387422.1">
    <property type="nucleotide sequence ID" value="NZ_BAAAJD010000209.1"/>
</dbReference>
<protein>
    <submittedName>
        <fullName evidence="1">Uncharacterized protein</fullName>
    </submittedName>
</protein>
<evidence type="ECO:0000313" key="2">
    <source>
        <dbReference type="Proteomes" id="UP000572635"/>
    </source>
</evidence>
<keyword evidence="2" id="KW-1185">Reference proteome</keyword>
<dbReference type="Proteomes" id="UP000572635">
    <property type="component" value="Unassembled WGS sequence"/>
</dbReference>
<name>A0A7W8QGP0_9ACTN</name>
<reference evidence="1 2" key="1">
    <citation type="submission" date="2020-08" db="EMBL/GenBank/DDBJ databases">
        <title>Sequencing the genomes of 1000 actinobacteria strains.</title>
        <authorList>
            <person name="Klenk H.-P."/>
        </authorList>
    </citation>
    <scope>NUCLEOTIDE SEQUENCE [LARGE SCALE GENOMIC DNA]</scope>
    <source>
        <strain evidence="1 2">DSM 44551</strain>
    </source>
</reference>
<accession>A0A7W8QGP0</accession>
<dbReference type="AlphaFoldDB" id="A0A7W8QGP0"/>
<gene>
    <name evidence="1" type="ORF">HDA36_000019</name>
</gene>
<comment type="caution">
    <text evidence="1">The sequence shown here is derived from an EMBL/GenBank/DDBJ whole genome shotgun (WGS) entry which is preliminary data.</text>
</comment>
<organism evidence="1 2">
    <name type="scientific">Nocardiopsis composta</name>
    <dbReference type="NCBI Taxonomy" id="157465"/>
    <lineage>
        <taxon>Bacteria</taxon>
        <taxon>Bacillati</taxon>
        <taxon>Actinomycetota</taxon>
        <taxon>Actinomycetes</taxon>
        <taxon>Streptosporangiales</taxon>
        <taxon>Nocardiopsidaceae</taxon>
        <taxon>Nocardiopsis</taxon>
    </lineage>
</organism>
<evidence type="ECO:0000313" key="1">
    <source>
        <dbReference type="EMBL" id="MBB5429935.1"/>
    </source>
</evidence>
<proteinExistence type="predicted"/>
<sequence length="121" mass="13294">MSEYVIGDCVEIPHRLVIEPAGTATEGIIARECWAYRLYAGEDLIFSGNDLGTPPAVSEDRAATHALVFLTLRPGDTDPEWFSGYTPEQVAWCDTHAESLGECLWDASGDEIEDLSVYRVA</sequence>
<dbReference type="EMBL" id="JACHDB010000001">
    <property type="protein sequence ID" value="MBB5429935.1"/>
    <property type="molecule type" value="Genomic_DNA"/>
</dbReference>